<comment type="caution">
    <text evidence="1">The sequence shown here is derived from an EMBL/GenBank/DDBJ whole genome shotgun (WGS) entry which is preliminary data.</text>
</comment>
<keyword evidence="2" id="KW-1185">Reference proteome</keyword>
<dbReference type="EMBL" id="VZDO01000014">
    <property type="protein sequence ID" value="KAB0678129.1"/>
    <property type="molecule type" value="Genomic_DNA"/>
</dbReference>
<dbReference type="Proteomes" id="UP000432089">
    <property type="component" value="Unassembled WGS sequence"/>
</dbReference>
<reference evidence="1 2" key="1">
    <citation type="submission" date="2019-09" db="EMBL/GenBank/DDBJ databases">
        <title>YIM 132180 draft genome.</title>
        <authorList>
            <person name="Zhang K."/>
        </authorList>
    </citation>
    <scope>NUCLEOTIDE SEQUENCE [LARGE SCALE GENOMIC DNA]</scope>
    <source>
        <strain evidence="1 2">YIM 132180</strain>
    </source>
</reference>
<accession>A0A7V7PMS5</accession>
<sequence length="182" mass="20276">MNAAFSAGPHRILFIRHAELHETPGFDQHGVPNEESLTVRGWQRAGALVRRICPSHGEADLVPDTIFASGVGPDSESLRPPQTVAPLIDFLRSRGSVETCFEHLKYDTSELMADVMKRSGTVLIAWEHSQIGECIDVLPNPPSHPAKWPDDRYDPIWRLDRDGDGWTFSQEPQLLLSGDQDA</sequence>
<dbReference type="AlphaFoldDB" id="A0A7V7PMS5"/>
<protein>
    <submittedName>
        <fullName evidence="1">Phosphoglycerate mutase family protein</fullName>
    </submittedName>
</protein>
<gene>
    <name evidence="1" type="ORF">F6X38_16905</name>
</gene>
<evidence type="ECO:0000313" key="1">
    <source>
        <dbReference type="EMBL" id="KAB0678129.1"/>
    </source>
</evidence>
<organism evidence="1 2">
    <name type="scientific">Plantimonas leprariae</name>
    <dbReference type="NCBI Taxonomy" id="2615207"/>
    <lineage>
        <taxon>Bacteria</taxon>
        <taxon>Pseudomonadati</taxon>
        <taxon>Pseudomonadota</taxon>
        <taxon>Alphaproteobacteria</taxon>
        <taxon>Hyphomicrobiales</taxon>
        <taxon>Aurantimonadaceae</taxon>
        <taxon>Plantimonas</taxon>
    </lineage>
</organism>
<proteinExistence type="predicted"/>
<name>A0A7V7PMS5_9HYPH</name>
<evidence type="ECO:0000313" key="2">
    <source>
        <dbReference type="Proteomes" id="UP000432089"/>
    </source>
</evidence>